<organism evidence="3">
    <name type="scientific">Cladocopium goreaui</name>
    <dbReference type="NCBI Taxonomy" id="2562237"/>
    <lineage>
        <taxon>Eukaryota</taxon>
        <taxon>Sar</taxon>
        <taxon>Alveolata</taxon>
        <taxon>Dinophyceae</taxon>
        <taxon>Suessiales</taxon>
        <taxon>Symbiodiniaceae</taxon>
        <taxon>Cladocopium</taxon>
    </lineage>
</organism>
<dbReference type="Proteomes" id="UP001152797">
    <property type="component" value="Unassembled WGS sequence"/>
</dbReference>
<dbReference type="EMBL" id="CAMXCT020000383">
    <property type="protein sequence ID" value="CAL1131404.1"/>
    <property type="molecule type" value="Genomic_DNA"/>
</dbReference>
<reference evidence="4 5" key="2">
    <citation type="submission" date="2024-05" db="EMBL/GenBank/DDBJ databases">
        <authorList>
            <person name="Chen Y."/>
            <person name="Shah S."/>
            <person name="Dougan E. K."/>
            <person name="Thang M."/>
            <person name="Chan C."/>
        </authorList>
    </citation>
    <scope>NUCLEOTIDE SEQUENCE [LARGE SCALE GENOMIC DNA]</scope>
</reference>
<gene>
    <name evidence="3" type="ORF">C1SCF055_LOCUS6118</name>
</gene>
<evidence type="ECO:0000313" key="5">
    <source>
        <dbReference type="Proteomes" id="UP001152797"/>
    </source>
</evidence>
<keyword evidence="2" id="KW-0812">Transmembrane</keyword>
<name>A0A9P1BRB7_9DINO</name>
<feature type="transmembrane region" description="Helical" evidence="2">
    <location>
        <begin position="169"/>
        <end position="189"/>
    </location>
</feature>
<feature type="transmembrane region" description="Helical" evidence="2">
    <location>
        <begin position="246"/>
        <end position="264"/>
    </location>
</feature>
<reference evidence="3" key="1">
    <citation type="submission" date="2022-10" db="EMBL/GenBank/DDBJ databases">
        <authorList>
            <person name="Chen Y."/>
            <person name="Dougan E. K."/>
            <person name="Chan C."/>
            <person name="Rhodes N."/>
            <person name="Thang M."/>
        </authorList>
    </citation>
    <scope>NUCLEOTIDE SEQUENCE</scope>
</reference>
<protein>
    <submittedName>
        <fullName evidence="3">Uncharacterized protein</fullName>
    </submittedName>
</protein>
<keyword evidence="5" id="KW-1185">Reference proteome</keyword>
<evidence type="ECO:0000256" key="1">
    <source>
        <dbReference type="SAM" id="MobiDB-lite"/>
    </source>
</evidence>
<feature type="transmembrane region" description="Helical" evidence="2">
    <location>
        <begin position="270"/>
        <end position="292"/>
    </location>
</feature>
<dbReference type="AlphaFoldDB" id="A0A9P1BRB7"/>
<feature type="transmembrane region" description="Helical" evidence="2">
    <location>
        <begin position="201"/>
        <end position="226"/>
    </location>
</feature>
<keyword evidence="2" id="KW-1133">Transmembrane helix</keyword>
<accession>A0A9P1BRB7</accession>
<feature type="compositionally biased region" description="Basic and acidic residues" evidence="1">
    <location>
        <begin position="37"/>
        <end position="50"/>
    </location>
</feature>
<dbReference type="EMBL" id="CAMXCT010000383">
    <property type="protein sequence ID" value="CAI3978029.1"/>
    <property type="molecule type" value="Genomic_DNA"/>
</dbReference>
<feature type="region of interest" description="Disordered" evidence="1">
    <location>
        <begin position="29"/>
        <end position="52"/>
    </location>
</feature>
<keyword evidence="2" id="KW-0472">Membrane</keyword>
<proteinExistence type="predicted"/>
<evidence type="ECO:0000313" key="3">
    <source>
        <dbReference type="EMBL" id="CAI3978029.1"/>
    </source>
</evidence>
<evidence type="ECO:0000256" key="2">
    <source>
        <dbReference type="SAM" id="Phobius"/>
    </source>
</evidence>
<evidence type="ECO:0000313" key="4">
    <source>
        <dbReference type="EMBL" id="CAL4765341.1"/>
    </source>
</evidence>
<sequence>MAMELRGSMVSPLVTGRVQVTGYQKLVQDAEGSEEPGSAHESDAKRHAEKSQAGSVVLENDLKAAIEVKFSGEVSVIYPSDHKFFDTTSEMVMQVSLRDDASISGTCLVFIGLSSLRASESFGSFGIEVAEFLQKEQLEVDRERELQQERKESMNHVIEEEIRAQDKTWCAALPILAFCGLLFSGLLVLCVSVEPQDWASALMLSLAVMLMFYCMFGCCAGTFVGLQHLASQAASHFATARFLAELGPLVWIFLGFLCLAAAAVRYIHAGFWWSALMPGLICYCASTFTCLGEDPAILRIGRDPPIASVFKRNAAERTIVFRGSVLEGGGPCVASWPGKYESAWDSLVQGSRRGYVSAAVVFLPEGSEHFGHHDPIPLAEGLEGSCWCVPLYGVGVPVVDKMDGKHRESCC</sequence>
<dbReference type="EMBL" id="CAMXCT030000383">
    <property type="protein sequence ID" value="CAL4765341.1"/>
    <property type="molecule type" value="Genomic_DNA"/>
</dbReference>
<comment type="caution">
    <text evidence="3">The sequence shown here is derived from an EMBL/GenBank/DDBJ whole genome shotgun (WGS) entry which is preliminary data.</text>
</comment>